<evidence type="ECO:0000259" key="12">
    <source>
        <dbReference type="PROSITE" id="PS50157"/>
    </source>
</evidence>
<evidence type="ECO:0000256" key="4">
    <source>
        <dbReference type="ARBA" id="ARBA00022737"/>
    </source>
</evidence>
<dbReference type="InterPro" id="IPR050888">
    <property type="entry name" value="ZnF_C2H2-type_TF"/>
</dbReference>
<evidence type="ECO:0000256" key="9">
    <source>
        <dbReference type="ARBA" id="ARBA00023163"/>
    </source>
</evidence>
<comment type="subcellular location">
    <subcellularLocation>
        <location evidence="1">Nucleus</location>
    </subcellularLocation>
</comment>
<feature type="domain" description="C2H2-type" evidence="12">
    <location>
        <begin position="254"/>
        <end position="281"/>
    </location>
</feature>
<dbReference type="EMBL" id="SEYY01010008">
    <property type="protein sequence ID" value="KAB7501639.1"/>
    <property type="molecule type" value="Genomic_DNA"/>
</dbReference>
<name>A0A5N5T662_9CRUS</name>
<dbReference type="FunFam" id="3.30.160.60:FF:000303">
    <property type="entry name" value="Zinc finger protein 41"/>
    <property type="match status" value="1"/>
</dbReference>
<feature type="domain" description="C2H2-type" evidence="12">
    <location>
        <begin position="77"/>
        <end position="104"/>
    </location>
</feature>
<dbReference type="FunFam" id="3.30.160.60:FF:000065">
    <property type="entry name" value="B-cell CLL/lymphoma 6, member B"/>
    <property type="match status" value="1"/>
</dbReference>
<evidence type="ECO:0000256" key="10">
    <source>
        <dbReference type="ARBA" id="ARBA00023242"/>
    </source>
</evidence>
<dbReference type="OrthoDB" id="6344893at2759"/>
<evidence type="ECO:0000256" key="11">
    <source>
        <dbReference type="PROSITE-ProRule" id="PRU00042"/>
    </source>
</evidence>
<dbReference type="AlphaFoldDB" id="A0A5N5T662"/>
<sequence>YNEGFVLQIHGGGNQVQSKGGSDSSLYPVYIRSTPSSLPLSNSGGNCHSCSFCSYKSVRKHDLERHIMFKHKREKPFACCFCSKRFTVKNNLKIHLRVHTGEKPYKCSWCSMKFNQKGILRSDHFVCQICMKAFTLNAYLKVHMRMHTGVKPYKCQLCSKSFTQKSNLNTHMQTNHSQLYLKISVKNETVKRMPMPQSRRGRKSKYDDYGHELLLNPKRAGLKFYSCPMCPYKSYVGNDVKRHIMFKHRGEKPFRCPVCDKCFALKHQLKIHTRIHTGEKPYHCSNCSKQFSQLSHLNHHLTFKRC</sequence>
<dbReference type="FunFam" id="3.30.160.60:FF:000446">
    <property type="entry name" value="Zinc finger protein"/>
    <property type="match status" value="1"/>
</dbReference>
<feature type="non-terminal residue" evidence="13">
    <location>
        <position position="306"/>
    </location>
</feature>
<reference evidence="13 14" key="1">
    <citation type="journal article" date="2019" name="PLoS Biol.">
        <title>Sex chromosomes control vertical transmission of feminizing Wolbachia symbionts in an isopod.</title>
        <authorList>
            <person name="Becking T."/>
            <person name="Chebbi M.A."/>
            <person name="Giraud I."/>
            <person name="Moumen B."/>
            <person name="Laverre T."/>
            <person name="Caubet Y."/>
            <person name="Peccoud J."/>
            <person name="Gilbert C."/>
            <person name="Cordaux R."/>
        </authorList>
    </citation>
    <scope>NUCLEOTIDE SEQUENCE [LARGE SCALE GENOMIC DNA]</scope>
    <source>
        <strain evidence="13">ANa2</strain>
        <tissue evidence="13">Whole body excluding digestive tract and cuticle</tissue>
    </source>
</reference>
<evidence type="ECO:0000313" key="14">
    <source>
        <dbReference type="Proteomes" id="UP000326759"/>
    </source>
</evidence>
<protein>
    <submittedName>
        <fullName evidence="13">Zinc finger protein</fullName>
    </submittedName>
</protein>
<evidence type="ECO:0000256" key="1">
    <source>
        <dbReference type="ARBA" id="ARBA00004123"/>
    </source>
</evidence>
<evidence type="ECO:0000256" key="8">
    <source>
        <dbReference type="ARBA" id="ARBA00023125"/>
    </source>
</evidence>
<dbReference type="PANTHER" id="PTHR24406">
    <property type="entry name" value="TRANSCRIPTIONAL REPRESSOR CTCFL-RELATED"/>
    <property type="match status" value="1"/>
</dbReference>
<feature type="domain" description="C2H2-type" evidence="12">
    <location>
        <begin position="48"/>
        <end position="76"/>
    </location>
</feature>
<dbReference type="FunFam" id="3.30.160.60:FF:000382">
    <property type="entry name" value="zinc finger protein 35 isoform X4"/>
    <property type="match status" value="1"/>
</dbReference>
<dbReference type="InterPro" id="IPR036236">
    <property type="entry name" value="Znf_C2H2_sf"/>
</dbReference>
<evidence type="ECO:0000256" key="7">
    <source>
        <dbReference type="ARBA" id="ARBA00023015"/>
    </source>
</evidence>
<feature type="domain" description="C2H2-type" evidence="12">
    <location>
        <begin position="125"/>
        <end position="152"/>
    </location>
</feature>
<dbReference type="SUPFAM" id="SSF57667">
    <property type="entry name" value="beta-beta-alpha zinc fingers"/>
    <property type="match status" value="4"/>
</dbReference>
<keyword evidence="4" id="KW-0677">Repeat</keyword>
<dbReference type="Pfam" id="PF00096">
    <property type="entry name" value="zf-C2H2"/>
    <property type="match status" value="4"/>
</dbReference>
<evidence type="ECO:0000256" key="5">
    <source>
        <dbReference type="ARBA" id="ARBA00022771"/>
    </source>
</evidence>
<feature type="non-terminal residue" evidence="13">
    <location>
        <position position="1"/>
    </location>
</feature>
<gene>
    <name evidence="13" type="ORF">Anas_00756</name>
</gene>
<keyword evidence="14" id="KW-1185">Reference proteome</keyword>
<dbReference type="SMART" id="SM00355">
    <property type="entry name" value="ZnF_C2H2"/>
    <property type="match status" value="8"/>
</dbReference>
<feature type="domain" description="C2H2-type" evidence="12">
    <location>
        <begin position="225"/>
        <end position="253"/>
    </location>
</feature>
<dbReference type="Proteomes" id="UP000326759">
    <property type="component" value="Unassembled WGS sequence"/>
</dbReference>
<dbReference type="PROSITE" id="PS00028">
    <property type="entry name" value="ZINC_FINGER_C2H2_1"/>
    <property type="match status" value="4"/>
</dbReference>
<proteinExistence type="inferred from homology"/>
<keyword evidence="6" id="KW-0862">Zinc</keyword>
<dbReference type="FunFam" id="3.30.160.60:FF:000702">
    <property type="entry name" value="Transcription factor E4F1 isoform 1"/>
    <property type="match status" value="1"/>
</dbReference>
<keyword evidence="7" id="KW-0805">Transcription regulation</keyword>
<keyword evidence="9" id="KW-0804">Transcription</keyword>
<feature type="domain" description="C2H2-type" evidence="12">
    <location>
        <begin position="282"/>
        <end position="300"/>
    </location>
</feature>
<evidence type="ECO:0000256" key="3">
    <source>
        <dbReference type="ARBA" id="ARBA00022723"/>
    </source>
</evidence>
<comment type="similarity">
    <text evidence="2">Belongs to the krueppel C2H2-type zinc-finger protein family.</text>
</comment>
<dbReference type="GO" id="GO:1990837">
    <property type="term" value="F:sequence-specific double-stranded DNA binding"/>
    <property type="evidence" value="ECO:0007669"/>
    <property type="project" value="UniProtKB-ARBA"/>
</dbReference>
<evidence type="ECO:0000256" key="2">
    <source>
        <dbReference type="ARBA" id="ARBA00006991"/>
    </source>
</evidence>
<dbReference type="GO" id="GO:0005634">
    <property type="term" value="C:nucleus"/>
    <property type="evidence" value="ECO:0007669"/>
    <property type="project" value="UniProtKB-SubCell"/>
</dbReference>
<dbReference type="InterPro" id="IPR013087">
    <property type="entry name" value="Znf_C2H2_type"/>
</dbReference>
<keyword evidence="5 11" id="KW-0863">Zinc-finger</keyword>
<organism evidence="13 14">
    <name type="scientific">Armadillidium nasatum</name>
    <dbReference type="NCBI Taxonomy" id="96803"/>
    <lineage>
        <taxon>Eukaryota</taxon>
        <taxon>Metazoa</taxon>
        <taxon>Ecdysozoa</taxon>
        <taxon>Arthropoda</taxon>
        <taxon>Crustacea</taxon>
        <taxon>Multicrustacea</taxon>
        <taxon>Malacostraca</taxon>
        <taxon>Eumalacostraca</taxon>
        <taxon>Peracarida</taxon>
        <taxon>Isopoda</taxon>
        <taxon>Oniscidea</taxon>
        <taxon>Crinocheta</taxon>
        <taxon>Armadillidiidae</taxon>
        <taxon>Armadillidium</taxon>
    </lineage>
</organism>
<feature type="domain" description="C2H2-type" evidence="12">
    <location>
        <begin position="153"/>
        <end position="177"/>
    </location>
</feature>
<dbReference type="PROSITE" id="PS50157">
    <property type="entry name" value="ZINC_FINGER_C2H2_2"/>
    <property type="match status" value="7"/>
</dbReference>
<dbReference type="FunFam" id="3.30.160.60:FF:001506">
    <property type="entry name" value="Zinc finger protein"/>
    <property type="match status" value="1"/>
</dbReference>
<accession>A0A5N5T662</accession>
<evidence type="ECO:0000313" key="13">
    <source>
        <dbReference type="EMBL" id="KAB7501639.1"/>
    </source>
</evidence>
<evidence type="ECO:0000256" key="6">
    <source>
        <dbReference type="ARBA" id="ARBA00022833"/>
    </source>
</evidence>
<dbReference type="Gene3D" id="3.30.160.60">
    <property type="entry name" value="Classic Zinc Finger"/>
    <property type="match status" value="6"/>
</dbReference>
<keyword evidence="8" id="KW-0238">DNA-binding</keyword>
<comment type="caution">
    <text evidence="13">The sequence shown here is derived from an EMBL/GenBank/DDBJ whole genome shotgun (WGS) entry which is preliminary data.</text>
</comment>
<keyword evidence="10" id="KW-0539">Nucleus</keyword>
<dbReference type="GO" id="GO:0008270">
    <property type="term" value="F:zinc ion binding"/>
    <property type="evidence" value="ECO:0007669"/>
    <property type="project" value="UniProtKB-KW"/>
</dbReference>
<keyword evidence="3" id="KW-0479">Metal-binding</keyword>